<keyword evidence="3" id="KW-1185">Reference proteome</keyword>
<accession>A0A370PGK2</accession>
<name>A0A370PGK2_ASPPH</name>
<dbReference type="Proteomes" id="UP000254937">
    <property type="component" value="Unassembled WGS sequence"/>
</dbReference>
<protein>
    <submittedName>
        <fullName evidence="2">Uncharacterized protein</fullName>
    </submittedName>
</protein>
<organism evidence="2 3">
    <name type="scientific">Aspergillus phoenicis ATCC 13157</name>
    <dbReference type="NCBI Taxonomy" id="1353007"/>
    <lineage>
        <taxon>Eukaryota</taxon>
        <taxon>Fungi</taxon>
        <taxon>Dikarya</taxon>
        <taxon>Ascomycota</taxon>
        <taxon>Pezizomycotina</taxon>
        <taxon>Eurotiomycetes</taxon>
        <taxon>Eurotiomycetidae</taxon>
        <taxon>Eurotiales</taxon>
        <taxon>Aspergillaceae</taxon>
        <taxon>Aspergillus</taxon>
    </lineage>
</organism>
<gene>
    <name evidence="2" type="ORF">M752DRAFT_32476</name>
</gene>
<dbReference type="EMBL" id="KZ851856">
    <property type="protein sequence ID" value="RDK41272.1"/>
    <property type="molecule type" value="Genomic_DNA"/>
</dbReference>
<feature type="region of interest" description="Disordered" evidence="1">
    <location>
        <begin position="62"/>
        <end position="88"/>
    </location>
</feature>
<evidence type="ECO:0000313" key="2">
    <source>
        <dbReference type="EMBL" id="RDK41272.1"/>
    </source>
</evidence>
<sequence length="236" mass="25925">MRPTLVEQVKPLDVSAEAGRRSGKEGVWREGSDLFCLPDQQGQLPQAPDPQDFSLRLRPHGWQESEKNSQHPLTQNMRTNHLGGSRPFKYASFPRPKLNLSSSEVRTRTNRFSSWSFGGDEARAGSGCQISMRDLADGIAGREWIKGKKGEVAKKQSVSFPPCGTGTQFRLFPLRQCANQVVQTFSLISPPVSSGFSGLAPLATARAWDLIARGFSTALSALRSVISSMALLVLYF</sequence>
<feature type="compositionally biased region" description="Polar residues" evidence="1">
    <location>
        <begin position="70"/>
        <end position="79"/>
    </location>
</feature>
<reference evidence="2 3" key="1">
    <citation type="submission" date="2018-07" db="EMBL/GenBank/DDBJ databases">
        <title>Section-level genome sequencing of Aspergillus section Nigri to investigate inter- and intra-species variation.</title>
        <authorList>
            <consortium name="DOE Joint Genome Institute"/>
            <person name="Vesth T.C."/>
            <person name="Nybo J.L."/>
            <person name="Theobald S."/>
            <person name="Frisvad J.C."/>
            <person name="Larsen T.O."/>
            <person name="Nielsen K.F."/>
            <person name="Hoof J.B."/>
            <person name="Brandl J."/>
            <person name="Salamov A."/>
            <person name="Riley R."/>
            <person name="Gladden J.M."/>
            <person name="Phatale P."/>
            <person name="Nielsen M.T."/>
            <person name="Lyhne E.K."/>
            <person name="Kogle M.E."/>
            <person name="Strasser K."/>
            <person name="McDonnell E."/>
            <person name="Barry K."/>
            <person name="Clum A."/>
            <person name="Chen C."/>
            <person name="Nolan M."/>
            <person name="Sandor L."/>
            <person name="Kuo A."/>
            <person name="Lipzen A."/>
            <person name="Hainaut M."/>
            <person name="Drula E."/>
            <person name="Tsang A."/>
            <person name="Magnuson J.K."/>
            <person name="Henrissat B."/>
            <person name="Wiebenga A."/>
            <person name="Simmons B.A."/>
            <person name="Makela M.R."/>
            <person name="De vries R.P."/>
            <person name="Grigoriev I.V."/>
            <person name="Mortensen U.H."/>
            <person name="Baker S.E."/>
            <person name="Andersen M.R."/>
        </authorList>
    </citation>
    <scope>NUCLEOTIDE SEQUENCE [LARGE SCALE GENOMIC DNA]</scope>
    <source>
        <strain evidence="2 3">ATCC 13157</strain>
    </source>
</reference>
<dbReference type="AlphaFoldDB" id="A0A370PGK2"/>
<evidence type="ECO:0000313" key="3">
    <source>
        <dbReference type="Proteomes" id="UP000254937"/>
    </source>
</evidence>
<evidence type="ECO:0000256" key="1">
    <source>
        <dbReference type="SAM" id="MobiDB-lite"/>
    </source>
</evidence>
<proteinExistence type="predicted"/>